<accession>A0A5B1LGN7</accession>
<dbReference type="PANTHER" id="PTHR38340">
    <property type="entry name" value="S-LAYER PROTEIN"/>
    <property type="match status" value="1"/>
</dbReference>
<dbReference type="GO" id="GO:0005509">
    <property type="term" value="F:calcium ion binding"/>
    <property type="evidence" value="ECO:0007669"/>
    <property type="project" value="InterPro"/>
</dbReference>
<reference evidence="5 6" key="1">
    <citation type="submission" date="2019-09" db="EMBL/GenBank/DDBJ databases">
        <title>Nocardioides panacisoli sp. nov., isolated from the soil of a ginseng field.</title>
        <authorList>
            <person name="Cho C."/>
        </authorList>
    </citation>
    <scope>NUCLEOTIDE SEQUENCE [LARGE SCALE GENOMIC DNA]</scope>
    <source>
        <strain evidence="5 6">BN130099</strain>
    </source>
</reference>
<comment type="caution">
    <text evidence="5">The sequence shown here is derived from an EMBL/GenBank/DDBJ whole genome shotgun (WGS) entry which is preliminary data.</text>
</comment>
<dbReference type="PROSITE" id="PS00330">
    <property type="entry name" value="HEMOLYSIN_CALCIUM"/>
    <property type="match status" value="3"/>
</dbReference>
<name>A0A5B1LGN7_9ACTN</name>
<evidence type="ECO:0000256" key="1">
    <source>
        <dbReference type="ARBA" id="ARBA00004613"/>
    </source>
</evidence>
<dbReference type="InterPro" id="IPR001343">
    <property type="entry name" value="Hemolysn_Ca-bd"/>
</dbReference>
<organism evidence="5 6">
    <name type="scientific">Nocardioides humilatus</name>
    <dbReference type="NCBI Taxonomy" id="2607660"/>
    <lineage>
        <taxon>Bacteria</taxon>
        <taxon>Bacillati</taxon>
        <taxon>Actinomycetota</taxon>
        <taxon>Actinomycetes</taxon>
        <taxon>Propionibacteriales</taxon>
        <taxon>Nocardioidaceae</taxon>
        <taxon>Nocardioides</taxon>
    </lineage>
</organism>
<keyword evidence="6" id="KW-1185">Reference proteome</keyword>
<dbReference type="Proteomes" id="UP000325003">
    <property type="component" value="Unassembled WGS sequence"/>
</dbReference>
<dbReference type="InterPro" id="IPR011049">
    <property type="entry name" value="Serralysin-like_metalloprot_C"/>
</dbReference>
<sequence length="579" mass="57073">MLLRRQARRGSWGIRALLLALVTAALVAPTIAGPPPARANPTADGVVINEIYTQTPVDGHYLPYVELFNPTGAAVDLSGWSLQIVPNAAFPAFASNTALVGVVPAYSHFLIQMAGGPLNPTAFPQSPDLTTAAFLDAFPSPTVILADTTAPLPVSGDIAGMNGVVDAVGLQQIAVTPGWEGTGPINAAALPAQASRGACGADTDDNVTDFDTSATTSPTNSATPDFACAPTCEGKTPTVIGSGSVNGTFGDDVILGSDGEDNIFGSSGNDTICGLGGSDIIDGGPDDDSIRAGDGADVVYGGVSGADTLRGGRGNDEVYAGDPDPTGDILFGDPGDDLLFGGPGPDTITGGTGDDSIDAGDGIDALTGSPGDDQLYAGPGADLLTGSAGADTLYGDIGHDVLKGGPGADGLEDLFGGDALNGGSGDDYLNGVGDVPLQGNDGDDYIIIDNQTTSASAYGGDGDDRIIGGDLGDLLNGGIGADFIDGHTGDDTIVGAAGADTLYACDGNDTVHAGPGDDWADGEAGNDTVNGNAGDDTLFGGDGDDTLNGGPGIDDLDGGTGSNVIHPGAAGLSSSCRPG</sequence>
<dbReference type="SUPFAM" id="SSF51120">
    <property type="entry name" value="beta-Roll"/>
    <property type="match status" value="3"/>
</dbReference>
<dbReference type="InterPro" id="IPR018511">
    <property type="entry name" value="Hemolysin-typ_Ca-bd_CS"/>
</dbReference>
<dbReference type="InterPro" id="IPR050557">
    <property type="entry name" value="RTX_toxin/Mannuronan_C5-epim"/>
</dbReference>
<dbReference type="Pfam" id="PF00353">
    <property type="entry name" value="HemolysinCabind"/>
    <property type="match status" value="7"/>
</dbReference>
<protein>
    <recommendedName>
        <fullName evidence="4">LTD domain-containing protein</fullName>
    </recommendedName>
</protein>
<dbReference type="PANTHER" id="PTHR38340:SF1">
    <property type="entry name" value="S-LAYER PROTEIN"/>
    <property type="match status" value="1"/>
</dbReference>
<dbReference type="GO" id="GO:0005576">
    <property type="term" value="C:extracellular region"/>
    <property type="evidence" value="ECO:0007669"/>
    <property type="project" value="UniProtKB-SubCell"/>
</dbReference>
<dbReference type="Pfam" id="PF00932">
    <property type="entry name" value="LTD"/>
    <property type="match status" value="1"/>
</dbReference>
<dbReference type="PROSITE" id="PS51841">
    <property type="entry name" value="LTD"/>
    <property type="match status" value="1"/>
</dbReference>
<evidence type="ECO:0000313" key="5">
    <source>
        <dbReference type="EMBL" id="KAA1419378.1"/>
    </source>
</evidence>
<evidence type="ECO:0000313" key="6">
    <source>
        <dbReference type="Proteomes" id="UP000325003"/>
    </source>
</evidence>
<dbReference type="InterPro" id="IPR001322">
    <property type="entry name" value="Lamin_tail_dom"/>
</dbReference>
<dbReference type="EMBL" id="VUJV01000003">
    <property type="protein sequence ID" value="KAA1419378.1"/>
    <property type="molecule type" value="Genomic_DNA"/>
</dbReference>
<feature type="region of interest" description="Disordered" evidence="3">
    <location>
        <begin position="514"/>
        <end position="579"/>
    </location>
</feature>
<dbReference type="RefSeq" id="WP_149728712.1">
    <property type="nucleotide sequence ID" value="NZ_VUJV01000003.1"/>
</dbReference>
<comment type="subcellular location">
    <subcellularLocation>
        <location evidence="1">Secreted</location>
    </subcellularLocation>
</comment>
<keyword evidence="2" id="KW-0964">Secreted</keyword>
<dbReference type="AlphaFoldDB" id="A0A5B1LGN7"/>
<proteinExistence type="predicted"/>
<evidence type="ECO:0000259" key="4">
    <source>
        <dbReference type="PROSITE" id="PS51841"/>
    </source>
</evidence>
<evidence type="ECO:0000256" key="3">
    <source>
        <dbReference type="SAM" id="MobiDB-lite"/>
    </source>
</evidence>
<dbReference type="PRINTS" id="PR00313">
    <property type="entry name" value="CABNDNGRPT"/>
</dbReference>
<feature type="domain" description="LTD" evidence="4">
    <location>
        <begin position="33"/>
        <end position="174"/>
    </location>
</feature>
<reference evidence="5 6" key="2">
    <citation type="submission" date="2019-09" db="EMBL/GenBank/DDBJ databases">
        <authorList>
            <person name="Jin C."/>
        </authorList>
    </citation>
    <scope>NUCLEOTIDE SEQUENCE [LARGE SCALE GENOMIC DNA]</scope>
    <source>
        <strain evidence="5 6">BN130099</strain>
    </source>
</reference>
<evidence type="ECO:0000256" key="2">
    <source>
        <dbReference type="ARBA" id="ARBA00022525"/>
    </source>
</evidence>
<dbReference type="Gene3D" id="2.150.10.10">
    <property type="entry name" value="Serralysin-like metalloprotease, C-terminal"/>
    <property type="match status" value="4"/>
</dbReference>
<gene>
    <name evidence="5" type="ORF">F0U44_13150</name>
</gene>